<dbReference type="AlphaFoldDB" id="A0A9W9SVE3"/>
<evidence type="ECO:0000313" key="3">
    <source>
        <dbReference type="Proteomes" id="UP001147752"/>
    </source>
</evidence>
<dbReference type="GeneID" id="81459724"/>
<feature type="transmembrane region" description="Helical" evidence="1">
    <location>
        <begin position="50"/>
        <end position="74"/>
    </location>
</feature>
<evidence type="ECO:0000256" key="1">
    <source>
        <dbReference type="SAM" id="Phobius"/>
    </source>
</evidence>
<name>A0A9W9SVE3_9EURO</name>
<dbReference type="OrthoDB" id="3061561at2759"/>
<keyword evidence="1" id="KW-0472">Membrane</keyword>
<dbReference type="EMBL" id="JAPZBT010000001">
    <property type="protein sequence ID" value="KAJ5384900.1"/>
    <property type="molecule type" value="Genomic_DNA"/>
</dbReference>
<comment type="caution">
    <text evidence="2">The sequence shown here is derived from an EMBL/GenBank/DDBJ whole genome shotgun (WGS) entry which is preliminary data.</text>
</comment>
<dbReference type="RefSeq" id="XP_056584676.1">
    <property type="nucleotide sequence ID" value="XM_056720541.1"/>
</dbReference>
<organism evidence="2 3">
    <name type="scientific">Penicillium concentricum</name>
    <dbReference type="NCBI Taxonomy" id="293559"/>
    <lineage>
        <taxon>Eukaryota</taxon>
        <taxon>Fungi</taxon>
        <taxon>Dikarya</taxon>
        <taxon>Ascomycota</taxon>
        <taxon>Pezizomycotina</taxon>
        <taxon>Eurotiomycetes</taxon>
        <taxon>Eurotiomycetidae</taxon>
        <taxon>Eurotiales</taxon>
        <taxon>Aspergillaceae</taxon>
        <taxon>Penicillium</taxon>
    </lineage>
</organism>
<sequence>MELHIPNKGGANSMASALTICTLHNLASLRRTLGDKEKRVLSIGWSKAPGLLFVLVWFCCYATARWGCIILMFISLRALPAGSYITMS</sequence>
<evidence type="ECO:0000313" key="2">
    <source>
        <dbReference type="EMBL" id="KAJ5384900.1"/>
    </source>
</evidence>
<protein>
    <submittedName>
        <fullName evidence="2">Uncharacterized protein</fullName>
    </submittedName>
</protein>
<dbReference type="Proteomes" id="UP001147752">
    <property type="component" value="Unassembled WGS sequence"/>
</dbReference>
<keyword evidence="1" id="KW-1133">Transmembrane helix</keyword>
<gene>
    <name evidence="2" type="ORF">N7517_002811</name>
</gene>
<keyword evidence="3" id="KW-1185">Reference proteome</keyword>
<accession>A0A9W9SVE3</accession>
<reference evidence="2" key="1">
    <citation type="submission" date="2022-12" db="EMBL/GenBank/DDBJ databases">
        <authorList>
            <person name="Petersen C."/>
        </authorList>
    </citation>
    <scope>NUCLEOTIDE SEQUENCE</scope>
    <source>
        <strain evidence="2">IBT 3081</strain>
    </source>
</reference>
<keyword evidence="1" id="KW-0812">Transmembrane</keyword>
<proteinExistence type="predicted"/>
<reference evidence="2" key="2">
    <citation type="journal article" date="2023" name="IMA Fungus">
        <title>Comparative genomic study of the Penicillium genus elucidates a diverse pangenome and 15 lateral gene transfer events.</title>
        <authorList>
            <person name="Petersen C."/>
            <person name="Sorensen T."/>
            <person name="Nielsen M.R."/>
            <person name="Sondergaard T.E."/>
            <person name="Sorensen J.L."/>
            <person name="Fitzpatrick D.A."/>
            <person name="Frisvad J.C."/>
            <person name="Nielsen K.L."/>
        </authorList>
    </citation>
    <scope>NUCLEOTIDE SEQUENCE</scope>
    <source>
        <strain evidence="2">IBT 3081</strain>
    </source>
</reference>